<keyword evidence="2" id="KW-1185">Reference proteome</keyword>
<accession>A0ACC0U1G2</accession>
<sequence length="243" mass="28044">MSPRSVKIRFQNQRQSARYHRTNPAPAPALAPAPVHTPTPPVGGPDMLHPTLSTWLKNMNKLSDLIDRLEELASAAHSDHKPQLQGQVAKLRATFKRQQERCVEFLRLSEEYANQYLLDISDEIQQQSSFLDMLEKRLDMAKTLRGQAVHLQKSYESGTVNVMKNVCETALSEPLPRDFDLFSEVHFVPGEIRRCYMELDKFWTEEIRSAIKALDTRRVDPNDVERWRGFKASLEQTIESWKV</sequence>
<gene>
    <name evidence="1" type="ORF">F5148DRAFT_1223008</name>
</gene>
<evidence type="ECO:0000313" key="1">
    <source>
        <dbReference type="EMBL" id="KAI9457136.1"/>
    </source>
</evidence>
<comment type="caution">
    <text evidence="1">The sequence shown here is derived from an EMBL/GenBank/DDBJ whole genome shotgun (WGS) entry which is preliminary data.</text>
</comment>
<name>A0ACC0U1G2_9AGAM</name>
<proteinExistence type="predicted"/>
<protein>
    <submittedName>
        <fullName evidence="1">Uncharacterized protein</fullName>
    </submittedName>
</protein>
<reference evidence="1" key="1">
    <citation type="submission" date="2021-03" db="EMBL/GenBank/DDBJ databases">
        <title>Evolutionary priming and transition to the ectomycorrhizal habit in an iconic lineage of mushroom-forming fungi: is preadaptation a requirement?</title>
        <authorList>
            <consortium name="DOE Joint Genome Institute"/>
            <person name="Looney B.P."/>
            <person name="Miyauchi S."/>
            <person name="Morin E."/>
            <person name="Drula E."/>
            <person name="Courty P.E."/>
            <person name="Chicoki N."/>
            <person name="Fauchery L."/>
            <person name="Kohler A."/>
            <person name="Kuo A."/>
            <person name="LaButti K."/>
            <person name="Pangilinan J."/>
            <person name="Lipzen A."/>
            <person name="Riley R."/>
            <person name="Andreopoulos W."/>
            <person name="He G."/>
            <person name="Johnson J."/>
            <person name="Barry K.W."/>
            <person name="Grigoriev I.V."/>
            <person name="Nagy L."/>
            <person name="Hibbett D."/>
            <person name="Henrissat B."/>
            <person name="Matheny P.B."/>
            <person name="Labbe J."/>
            <person name="Martin A.F."/>
        </authorList>
    </citation>
    <scope>NUCLEOTIDE SEQUENCE</scope>
    <source>
        <strain evidence="1">BPL698</strain>
    </source>
</reference>
<dbReference type="Proteomes" id="UP001207468">
    <property type="component" value="Unassembled WGS sequence"/>
</dbReference>
<evidence type="ECO:0000313" key="2">
    <source>
        <dbReference type="Proteomes" id="UP001207468"/>
    </source>
</evidence>
<organism evidence="1 2">
    <name type="scientific">Russula earlei</name>
    <dbReference type="NCBI Taxonomy" id="71964"/>
    <lineage>
        <taxon>Eukaryota</taxon>
        <taxon>Fungi</taxon>
        <taxon>Dikarya</taxon>
        <taxon>Basidiomycota</taxon>
        <taxon>Agaricomycotina</taxon>
        <taxon>Agaricomycetes</taxon>
        <taxon>Russulales</taxon>
        <taxon>Russulaceae</taxon>
        <taxon>Russula</taxon>
    </lineage>
</organism>
<dbReference type="EMBL" id="JAGFNK010000225">
    <property type="protein sequence ID" value="KAI9457136.1"/>
    <property type="molecule type" value="Genomic_DNA"/>
</dbReference>